<evidence type="ECO:0000256" key="1">
    <source>
        <dbReference type="ARBA" id="ARBA00008324"/>
    </source>
</evidence>
<evidence type="ECO:0000313" key="5">
    <source>
        <dbReference type="Proteomes" id="UP001358586"/>
    </source>
</evidence>
<dbReference type="InterPro" id="IPR036691">
    <property type="entry name" value="Endo/exonu/phosph_ase_sf"/>
</dbReference>
<dbReference type="Gene3D" id="3.10.129.10">
    <property type="entry name" value="Hotdog Thioesterase"/>
    <property type="match status" value="1"/>
</dbReference>
<name>A0ABR0MJV7_GOSAR</name>
<gene>
    <name evidence="4" type="ORF">PVK06_042137</name>
</gene>
<comment type="similarity">
    <text evidence="1">Belongs to the thioesterase PaaI family.</text>
</comment>
<reference evidence="4 5" key="1">
    <citation type="submission" date="2023-03" db="EMBL/GenBank/DDBJ databases">
        <title>WGS of Gossypium arboreum.</title>
        <authorList>
            <person name="Yu D."/>
        </authorList>
    </citation>
    <scope>NUCLEOTIDE SEQUENCE [LARGE SCALE GENOMIC DNA]</scope>
    <source>
        <tissue evidence="4">Leaf</tissue>
    </source>
</reference>
<evidence type="ECO:0000256" key="2">
    <source>
        <dbReference type="ARBA" id="ARBA00022801"/>
    </source>
</evidence>
<dbReference type="Pfam" id="PF03061">
    <property type="entry name" value="4HBT"/>
    <property type="match status" value="1"/>
</dbReference>
<dbReference type="SUPFAM" id="SSF54637">
    <property type="entry name" value="Thioesterase/thiol ester dehydrase-isomerase"/>
    <property type="match status" value="1"/>
</dbReference>
<evidence type="ECO:0000259" key="3">
    <source>
        <dbReference type="Pfam" id="PF03061"/>
    </source>
</evidence>
<dbReference type="InterPro" id="IPR003736">
    <property type="entry name" value="PAAI_dom"/>
</dbReference>
<dbReference type="Proteomes" id="UP001358586">
    <property type="component" value="Chromosome 12"/>
</dbReference>
<keyword evidence="2" id="KW-0378">Hydrolase</keyword>
<dbReference type="InterPro" id="IPR006683">
    <property type="entry name" value="Thioestr_dom"/>
</dbReference>
<dbReference type="NCBIfam" id="TIGR00369">
    <property type="entry name" value="unchar_dom_1"/>
    <property type="match status" value="1"/>
</dbReference>
<dbReference type="PANTHER" id="PTHR21660">
    <property type="entry name" value="THIOESTERASE SUPERFAMILY MEMBER-RELATED"/>
    <property type="match status" value="1"/>
</dbReference>
<protein>
    <recommendedName>
        <fullName evidence="3">Thioesterase domain-containing protein</fullName>
    </recommendedName>
</protein>
<accession>A0ABR0MJV7</accession>
<dbReference type="Gene3D" id="3.60.10.10">
    <property type="entry name" value="Endonuclease/exonuclease/phosphatase"/>
    <property type="match status" value="1"/>
</dbReference>
<organism evidence="4 5">
    <name type="scientific">Gossypium arboreum</name>
    <name type="common">Tree cotton</name>
    <name type="synonym">Gossypium nanking</name>
    <dbReference type="NCBI Taxonomy" id="29729"/>
    <lineage>
        <taxon>Eukaryota</taxon>
        <taxon>Viridiplantae</taxon>
        <taxon>Streptophyta</taxon>
        <taxon>Embryophyta</taxon>
        <taxon>Tracheophyta</taxon>
        <taxon>Spermatophyta</taxon>
        <taxon>Magnoliopsida</taxon>
        <taxon>eudicotyledons</taxon>
        <taxon>Gunneridae</taxon>
        <taxon>Pentapetalae</taxon>
        <taxon>rosids</taxon>
        <taxon>malvids</taxon>
        <taxon>Malvales</taxon>
        <taxon>Malvaceae</taxon>
        <taxon>Malvoideae</taxon>
        <taxon>Gossypium</taxon>
    </lineage>
</organism>
<dbReference type="EMBL" id="JARKNE010000012">
    <property type="protein sequence ID" value="KAK5774282.1"/>
    <property type="molecule type" value="Genomic_DNA"/>
</dbReference>
<feature type="domain" description="Thioesterase" evidence="3">
    <location>
        <begin position="59"/>
        <end position="133"/>
    </location>
</feature>
<keyword evidence="5" id="KW-1185">Reference proteome</keyword>
<sequence length="664" mass="76825">MEVEKVKRYLESSATIDGDKLPLRFFERLIMHGLRVELIETNRVVCSFKVTPRLLNEGNYLHSGAVATFVDLVSSAAIYTAGGTFVGTSVEINISFMDAAHADEDIEIEAKALHVGKAVAVLSAEFRKKSTGKIIAQGRHTMYLPLPKSTSSVAVPDHEVGINGCHVDGVISKLGYLNSCRIETNGFLSGIWILWNDNVHVKILGLNSQVIHMWIGSSQYSWRFYCLTIYASPQRSNRRMLWDHLNSVVDSCDEPWLIAGDFNSLLDVSERRGGSATSRNRCAFFSQDFLFNYELRDLGYCGSRFTWSRGGLSQHLDQAIENSSFDIFAPECLVRNLHRLKSNHRPIFVSLKPRQVEGTRPFRCLDSWMLHSEFRMLASSNWNSEESVVNMMENFRVKVQNWNNHVYLNIFSRKKQLIHELKIVQRLMELRLNRRFRSRAIELRQALEEVLKHEKLLWFQKSWSVWLLNGDRNTKYFHGRTLARRRRNKIEGLKVDGTDWCFDLVLLKQHVVGFYKNLFAMDYSVDGFLPCRGDLWVRRANVLDAMVHLKQSYMLLEIVRFPRQFGIQLYKFINRNMFVFSSSHSSIQDAVDTGKDEVYRIEARSMLEGLRLAWDYPQVELEFVNSIASHIVELRAIHKLLHKNWKVCISHVSRAHNEVANFMT</sequence>
<dbReference type="InterPro" id="IPR029069">
    <property type="entry name" value="HotDog_dom_sf"/>
</dbReference>
<dbReference type="CDD" id="cd03443">
    <property type="entry name" value="PaaI_thioesterase"/>
    <property type="match status" value="1"/>
</dbReference>
<dbReference type="PANTHER" id="PTHR21660:SF32">
    <property type="entry name" value="ACYL-COENZYME A THIOESTERASE 13-LIKE"/>
    <property type="match status" value="1"/>
</dbReference>
<comment type="caution">
    <text evidence="4">The sequence shown here is derived from an EMBL/GenBank/DDBJ whole genome shotgun (WGS) entry which is preliminary data.</text>
</comment>
<dbReference type="SUPFAM" id="SSF56219">
    <property type="entry name" value="DNase I-like"/>
    <property type="match status" value="1"/>
</dbReference>
<dbReference type="InterPro" id="IPR039298">
    <property type="entry name" value="ACOT13"/>
</dbReference>
<proteinExistence type="inferred from homology"/>
<evidence type="ECO:0000313" key="4">
    <source>
        <dbReference type="EMBL" id="KAK5774282.1"/>
    </source>
</evidence>